<evidence type="ECO:0000313" key="1">
    <source>
        <dbReference type="EMBL" id="TDK44176.1"/>
    </source>
</evidence>
<reference evidence="1 2" key="1">
    <citation type="submission" date="2019-03" db="EMBL/GenBank/DDBJ databases">
        <title>Algoriphagus aquimaris sp. nov., isolated form marine sediment in Pohang, Korea.</title>
        <authorList>
            <person name="Kim J."/>
            <person name="Yoon S.-H."/>
            <person name="Lee S.-S."/>
        </authorList>
    </citation>
    <scope>NUCLEOTIDE SEQUENCE [LARGE SCALE GENOMIC DNA]</scope>
    <source>
        <strain evidence="1 2">F21</strain>
    </source>
</reference>
<dbReference type="Proteomes" id="UP000295438">
    <property type="component" value="Unassembled WGS sequence"/>
</dbReference>
<keyword evidence="1" id="KW-0808">Transferase</keyword>
<accession>A0A4R5UYJ8</accession>
<organism evidence="1 2">
    <name type="scientific">Algoriphagus formosus</name>
    <dbReference type="NCBI Taxonomy" id="2007308"/>
    <lineage>
        <taxon>Bacteria</taxon>
        <taxon>Pseudomonadati</taxon>
        <taxon>Bacteroidota</taxon>
        <taxon>Cytophagia</taxon>
        <taxon>Cytophagales</taxon>
        <taxon>Cyclobacteriaceae</taxon>
        <taxon>Algoriphagus</taxon>
    </lineage>
</organism>
<dbReference type="EMBL" id="SMUW01000034">
    <property type="protein sequence ID" value="TDK44176.1"/>
    <property type="molecule type" value="Genomic_DNA"/>
</dbReference>
<dbReference type="AlphaFoldDB" id="A0A4R5UYJ8"/>
<dbReference type="RefSeq" id="WP_133390889.1">
    <property type="nucleotide sequence ID" value="NZ_SMUW01000034.1"/>
</dbReference>
<keyword evidence="2" id="KW-1185">Reference proteome</keyword>
<comment type="caution">
    <text evidence="1">The sequence shown here is derived from an EMBL/GenBank/DDBJ whole genome shotgun (WGS) entry which is preliminary data.</text>
</comment>
<gene>
    <name evidence="1" type="ORF">E1898_10905</name>
</gene>
<evidence type="ECO:0000313" key="2">
    <source>
        <dbReference type="Proteomes" id="UP000295438"/>
    </source>
</evidence>
<sequence length="124" mass="14531">MLDFKFRPETYFSEGSNSVLLVKLHYPESQWGEQISIYAHALDRMIQLEVVDFYGNEYLLYPSKVEEPMNLEDLIYLIEGMQVNKDELDGKMELVLDGIPEANSDFYPDLKTYFAEKRKSFGLE</sequence>
<dbReference type="GO" id="GO:0016740">
    <property type="term" value="F:transferase activity"/>
    <property type="evidence" value="ECO:0007669"/>
    <property type="project" value="UniProtKB-KW"/>
</dbReference>
<name>A0A4R5UYJ8_9BACT</name>
<proteinExistence type="predicted"/>
<protein>
    <submittedName>
        <fullName evidence="1">UDP-glucuronosyltransferase</fullName>
    </submittedName>
</protein>